<evidence type="ECO:0008006" key="10">
    <source>
        <dbReference type="Google" id="ProtNLM"/>
    </source>
</evidence>
<evidence type="ECO:0000256" key="4">
    <source>
        <dbReference type="ARBA" id="ARBA00023136"/>
    </source>
</evidence>
<keyword evidence="9" id="KW-1185">Reference proteome</keyword>
<accession>A0A8J2KXG1</accession>
<protein>
    <recommendedName>
        <fullName evidence="10">Tetraspanin</fullName>
    </recommendedName>
</protein>
<evidence type="ECO:0000256" key="7">
    <source>
        <dbReference type="SAM" id="SignalP"/>
    </source>
</evidence>
<evidence type="ECO:0000256" key="6">
    <source>
        <dbReference type="SAM" id="Phobius"/>
    </source>
</evidence>
<dbReference type="InterPro" id="IPR018499">
    <property type="entry name" value="Tetraspanin/Peripherin"/>
</dbReference>
<dbReference type="EMBL" id="CAJVCH010264030">
    <property type="protein sequence ID" value="CAG7734155.1"/>
    <property type="molecule type" value="Genomic_DNA"/>
</dbReference>
<feature type="transmembrane region" description="Helical" evidence="6">
    <location>
        <begin position="140"/>
        <end position="164"/>
    </location>
</feature>
<name>A0A8J2KXG1_9HEXA</name>
<dbReference type="Proteomes" id="UP000708208">
    <property type="component" value="Unassembled WGS sequence"/>
</dbReference>
<reference evidence="8" key="1">
    <citation type="submission" date="2021-06" db="EMBL/GenBank/DDBJ databases">
        <authorList>
            <person name="Hodson N. C."/>
            <person name="Mongue J. A."/>
            <person name="Jaron S. K."/>
        </authorList>
    </citation>
    <scope>NUCLEOTIDE SEQUENCE</scope>
</reference>
<dbReference type="AlphaFoldDB" id="A0A8J2KXG1"/>
<keyword evidence="2 6" id="KW-0812">Transmembrane</keyword>
<dbReference type="OrthoDB" id="9836210at2759"/>
<evidence type="ECO:0000256" key="5">
    <source>
        <dbReference type="SAM" id="MobiDB-lite"/>
    </source>
</evidence>
<evidence type="ECO:0000256" key="3">
    <source>
        <dbReference type="ARBA" id="ARBA00022989"/>
    </source>
</evidence>
<dbReference type="Pfam" id="PF00335">
    <property type="entry name" value="Tetraspanin"/>
    <property type="match status" value="1"/>
</dbReference>
<feature type="region of interest" description="Disordered" evidence="5">
    <location>
        <begin position="171"/>
        <end position="194"/>
    </location>
</feature>
<proteinExistence type="predicted"/>
<gene>
    <name evidence="8" type="ORF">AFUS01_LOCUS22558</name>
</gene>
<keyword evidence="3 6" id="KW-1133">Transmembrane helix</keyword>
<dbReference type="GO" id="GO:0016020">
    <property type="term" value="C:membrane"/>
    <property type="evidence" value="ECO:0007669"/>
    <property type="project" value="UniProtKB-SubCell"/>
</dbReference>
<feature type="signal peptide" evidence="7">
    <location>
        <begin position="1"/>
        <end position="20"/>
    </location>
</feature>
<keyword evidence="7" id="KW-0732">Signal</keyword>
<evidence type="ECO:0000313" key="8">
    <source>
        <dbReference type="EMBL" id="CAG7734155.1"/>
    </source>
</evidence>
<sequence>MVIFFLVVVFGIATYNLATANTQFSSEGLRWSMELYKSDLQIKRAIDRLQMSWHCCGHLSFTNWTDRNIEMKPGPRDSQNQIIRFVPFSCCNSASPRPCVHDRVRISSPFIRYQYPRDLTIYTEGCSVILQASYETLLKVILSITGITLLCEVTVLISVFWIVVQHPPKQKNTSTEDIQTSDKQAIKDSGNVKI</sequence>
<evidence type="ECO:0000256" key="2">
    <source>
        <dbReference type="ARBA" id="ARBA00022692"/>
    </source>
</evidence>
<comment type="caution">
    <text evidence="8">The sequence shown here is derived from an EMBL/GenBank/DDBJ whole genome shotgun (WGS) entry which is preliminary data.</text>
</comment>
<evidence type="ECO:0000313" key="9">
    <source>
        <dbReference type="Proteomes" id="UP000708208"/>
    </source>
</evidence>
<keyword evidence="4 6" id="KW-0472">Membrane</keyword>
<evidence type="ECO:0000256" key="1">
    <source>
        <dbReference type="ARBA" id="ARBA00004141"/>
    </source>
</evidence>
<organism evidence="8 9">
    <name type="scientific">Allacma fusca</name>
    <dbReference type="NCBI Taxonomy" id="39272"/>
    <lineage>
        <taxon>Eukaryota</taxon>
        <taxon>Metazoa</taxon>
        <taxon>Ecdysozoa</taxon>
        <taxon>Arthropoda</taxon>
        <taxon>Hexapoda</taxon>
        <taxon>Collembola</taxon>
        <taxon>Symphypleona</taxon>
        <taxon>Sminthuridae</taxon>
        <taxon>Allacma</taxon>
    </lineage>
</organism>
<comment type="subcellular location">
    <subcellularLocation>
        <location evidence="1">Membrane</location>
        <topology evidence="1">Multi-pass membrane protein</topology>
    </subcellularLocation>
</comment>
<feature type="chain" id="PRO_5035159043" description="Tetraspanin" evidence="7">
    <location>
        <begin position="21"/>
        <end position="194"/>
    </location>
</feature>
<feature type="compositionally biased region" description="Polar residues" evidence="5">
    <location>
        <begin position="171"/>
        <end position="183"/>
    </location>
</feature>